<keyword evidence="2" id="KW-0732">Signal</keyword>
<evidence type="ECO:0000313" key="4">
    <source>
        <dbReference type="Proteomes" id="UP000439903"/>
    </source>
</evidence>
<keyword evidence="4" id="KW-1185">Reference proteome</keyword>
<dbReference type="Proteomes" id="UP000439903">
    <property type="component" value="Unassembled WGS sequence"/>
</dbReference>
<sequence>MFLFKLLPIFLITICAVTAKVDNKSGKSEKPSKSGKWFDRLVVVVFENTNFTDAIAESYFKELTLRPNGVLLSNFHGVEHPSEPNYVAEISGSTFGIKDDAIYNINAKTIVDLFEAKGISWKGYMENFPGDCNLIAATGDSPVTGRKKRLYARKHNPFFSFTTVTQNATRCAKVVNADEFDDDLKNDNLPQFVYYVPNQDNDAHDTNVTFAANWYKGWLEPKLKNKAFTKKTLILTVFDEDESTVNNHIYASLLGDPVQKGHNNHNDSTYYNHYSVLRTAEDNWNLGNLGRNDTKVAAFTKCLKGEDGQ</sequence>
<dbReference type="OrthoDB" id="5135119at2759"/>
<dbReference type="AlphaFoldDB" id="A0A8H4EPT9"/>
<keyword evidence="1" id="KW-0378">Hydrolase</keyword>
<organism evidence="3 4">
    <name type="scientific">Gigaspora margarita</name>
    <dbReference type="NCBI Taxonomy" id="4874"/>
    <lineage>
        <taxon>Eukaryota</taxon>
        <taxon>Fungi</taxon>
        <taxon>Fungi incertae sedis</taxon>
        <taxon>Mucoromycota</taxon>
        <taxon>Glomeromycotina</taxon>
        <taxon>Glomeromycetes</taxon>
        <taxon>Diversisporales</taxon>
        <taxon>Gigasporaceae</taxon>
        <taxon>Gigaspora</taxon>
    </lineage>
</organism>
<feature type="signal peptide" evidence="2">
    <location>
        <begin position="1"/>
        <end position="19"/>
    </location>
</feature>
<evidence type="ECO:0000256" key="1">
    <source>
        <dbReference type="ARBA" id="ARBA00022801"/>
    </source>
</evidence>
<feature type="chain" id="PRO_5034247949" evidence="2">
    <location>
        <begin position="20"/>
        <end position="309"/>
    </location>
</feature>
<dbReference type="GO" id="GO:0009395">
    <property type="term" value="P:phospholipid catabolic process"/>
    <property type="evidence" value="ECO:0007669"/>
    <property type="project" value="TreeGrafter"/>
</dbReference>
<dbReference type="EMBL" id="WTPW01000234">
    <property type="protein sequence ID" value="KAF0532269.1"/>
    <property type="molecule type" value="Genomic_DNA"/>
</dbReference>
<gene>
    <name evidence="3" type="ORF">F8M41_011383</name>
</gene>
<protein>
    <submittedName>
        <fullName evidence="3">Phosphoesterase family-domain-containing protein</fullName>
    </submittedName>
</protein>
<dbReference type="PANTHER" id="PTHR31956">
    <property type="entry name" value="NON-SPECIFIC PHOSPHOLIPASE C4-RELATED"/>
    <property type="match status" value="1"/>
</dbReference>
<accession>A0A8H4EPT9</accession>
<dbReference type="PANTHER" id="PTHR31956:SF8">
    <property type="entry name" value="ACID PHOSPHATASE PHOA (AFU_ORTHOLOGUE AFUA_1G03570)"/>
    <property type="match status" value="1"/>
</dbReference>
<proteinExistence type="predicted"/>
<dbReference type="Gene3D" id="3.40.720.10">
    <property type="entry name" value="Alkaline Phosphatase, subunit A"/>
    <property type="match status" value="1"/>
</dbReference>
<name>A0A8H4EPT9_GIGMA</name>
<reference evidence="3 4" key="1">
    <citation type="journal article" date="2019" name="Environ. Microbiol.">
        <title>At the nexus of three kingdoms: the genome of the mycorrhizal fungus Gigaspora margarita provides insights into plant, endobacterial and fungal interactions.</title>
        <authorList>
            <person name="Venice F."/>
            <person name="Ghignone S."/>
            <person name="Salvioli di Fossalunga A."/>
            <person name="Amselem J."/>
            <person name="Novero M."/>
            <person name="Xianan X."/>
            <person name="Sedzielewska Toro K."/>
            <person name="Morin E."/>
            <person name="Lipzen A."/>
            <person name="Grigoriev I.V."/>
            <person name="Henrissat B."/>
            <person name="Martin F.M."/>
            <person name="Bonfante P."/>
        </authorList>
    </citation>
    <scope>NUCLEOTIDE SEQUENCE [LARGE SCALE GENOMIC DNA]</scope>
    <source>
        <strain evidence="3 4">BEG34</strain>
    </source>
</reference>
<dbReference type="Pfam" id="PF04185">
    <property type="entry name" value="Phosphoesterase"/>
    <property type="match status" value="1"/>
</dbReference>
<dbReference type="GO" id="GO:0016788">
    <property type="term" value="F:hydrolase activity, acting on ester bonds"/>
    <property type="evidence" value="ECO:0007669"/>
    <property type="project" value="InterPro"/>
</dbReference>
<evidence type="ECO:0000256" key="2">
    <source>
        <dbReference type="SAM" id="SignalP"/>
    </source>
</evidence>
<dbReference type="InterPro" id="IPR017850">
    <property type="entry name" value="Alkaline_phosphatase_core_sf"/>
</dbReference>
<comment type="caution">
    <text evidence="3">The sequence shown here is derived from an EMBL/GenBank/DDBJ whole genome shotgun (WGS) entry which is preliminary data.</text>
</comment>
<dbReference type="InterPro" id="IPR007312">
    <property type="entry name" value="Phosphoesterase"/>
</dbReference>
<evidence type="ECO:0000313" key="3">
    <source>
        <dbReference type="EMBL" id="KAF0532269.1"/>
    </source>
</evidence>